<sequence>MRKIATVDPRFLSYNVEMVEVTGGRFWKPYKSAAESSSSPTATGQANQPPGMSADLYQYRPPIDLANPRLRKLAMGLSPAYVRVSGTWQNSTYFQNDDNPPLKEAPKGFKGVLTRAEWKGVVDFAQAVDDKIVTSFPMSAGTRDADGVWTPAQAKTFLDYTKAIGGSIAATEFMNEPTFPGPGGAPANYDAAAYARDAKVFAGFLRSQSPKTVFLGPGGVGEGVSMMPGSAIKMKLLASEDLLKASGPIYDAFSYHFYGGVSKRCTGNVTVAQALTPEWLDRTEQAYAFYAGLRDKYTPGKPMWLTETAEAACGGDQFAGEFADTFRFLNQLGTLAQKGVQVVMHNTLAASDYGLLDESTLAPRPDYWAAFLWKRLMGDVVLDPAIKDNENLRVYAHCTPHKSGVTLLILNTDREHEQNLTLDQAGERLTLTAPDLTSTKTMLNGTELAVQPDGSLPNLHGEKLPAGPIALPPASATFVTINGARNESCR</sequence>
<dbReference type="Pfam" id="PF03662">
    <property type="entry name" value="Glyco_hydro_79n"/>
    <property type="match status" value="1"/>
</dbReference>
<dbReference type="AlphaFoldDB" id="A0A9J7BSW1"/>
<evidence type="ECO:0000313" key="3">
    <source>
        <dbReference type="Proteomes" id="UP001059380"/>
    </source>
</evidence>
<accession>A0A9J7BSW1</accession>
<dbReference type="PANTHER" id="PTHR46145">
    <property type="entry name" value="HEPARANASE"/>
    <property type="match status" value="1"/>
</dbReference>
<dbReference type="EMBL" id="CP093313">
    <property type="protein sequence ID" value="UWZ85987.1"/>
    <property type="molecule type" value="Genomic_DNA"/>
</dbReference>
<dbReference type="Proteomes" id="UP001059380">
    <property type="component" value="Chromosome"/>
</dbReference>
<reference evidence="2" key="1">
    <citation type="submission" date="2021-04" db="EMBL/GenBank/DDBJ databases">
        <title>Phylogenetic analysis of Acidobacteriaceae.</title>
        <authorList>
            <person name="Qiu L."/>
            <person name="Zhang Q."/>
        </authorList>
    </citation>
    <scope>NUCLEOTIDE SEQUENCE</scope>
    <source>
        <strain evidence="2">DSM 25168</strain>
    </source>
</reference>
<dbReference type="PANTHER" id="PTHR46145:SF4">
    <property type="entry name" value="HEPARANASE"/>
    <property type="match status" value="1"/>
</dbReference>
<evidence type="ECO:0008006" key="4">
    <source>
        <dbReference type="Google" id="ProtNLM"/>
    </source>
</evidence>
<dbReference type="SUPFAM" id="SSF51445">
    <property type="entry name" value="(Trans)glycosidases"/>
    <property type="match status" value="1"/>
</dbReference>
<dbReference type="InterPro" id="IPR017853">
    <property type="entry name" value="GH"/>
</dbReference>
<dbReference type="Gene3D" id="3.20.20.80">
    <property type="entry name" value="Glycosidases"/>
    <property type="match status" value="1"/>
</dbReference>
<organism evidence="2 3">
    <name type="scientific">Occallatibacter riparius</name>
    <dbReference type="NCBI Taxonomy" id="1002689"/>
    <lineage>
        <taxon>Bacteria</taxon>
        <taxon>Pseudomonadati</taxon>
        <taxon>Acidobacteriota</taxon>
        <taxon>Terriglobia</taxon>
        <taxon>Terriglobales</taxon>
        <taxon>Acidobacteriaceae</taxon>
        <taxon>Occallatibacter</taxon>
    </lineage>
</organism>
<evidence type="ECO:0000313" key="2">
    <source>
        <dbReference type="EMBL" id="UWZ85987.1"/>
    </source>
</evidence>
<dbReference type="GO" id="GO:0016020">
    <property type="term" value="C:membrane"/>
    <property type="evidence" value="ECO:0007669"/>
    <property type="project" value="InterPro"/>
</dbReference>
<proteinExistence type="predicted"/>
<gene>
    <name evidence="2" type="ORF">MOP44_08585</name>
</gene>
<protein>
    <recommendedName>
        <fullName evidence="4">Beta-glucuronidase</fullName>
    </recommendedName>
</protein>
<feature type="region of interest" description="Disordered" evidence="1">
    <location>
        <begin position="32"/>
        <end position="54"/>
    </location>
</feature>
<dbReference type="GO" id="GO:0016798">
    <property type="term" value="F:hydrolase activity, acting on glycosyl bonds"/>
    <property type="evidence" value="ECO:0007669"/>
    <property type="project" value="InterPro"/>
</dbReference>
<evidence type="ECO:0000256" key="1">
    <source>
        <dbReference type="SAM" id="MobiDB-lite"/>
    </source>
</evidence>
<dbReference type="InterPro" id="IPR005199">
    <property type="entry name" value="Glyco_hydro_79"/>
</dbReference>
<name>A0A9J7BSW1_9BACT</name>
<feature type="compositionally biased region" description="Polar residues" evidence="1">
    <location>
        <begin position="40"/>
        <end position="50"/>
    </location>
</feature>
<dbReference type="RefSeq" id="WP_260795629.1">
    <property type="nucleotide sequence ID" value="NZ_CP093313.1"/>
</dbReference>
<keyword evidence="3" id="KW-1185">Reference proteome</keyword>
<dbReference type="KEGG" id="orp:MOP44_08585"/>